<proteinExistence type="predicted"/>
<keyword evidence="1" id="KW-0436">Ligase</keyword>
<evidence type="ECO:0000313" key="1">
    <source>
        <dbReference type="EMBL" id="SQC91618.1"/>
    </source>
</evidence>
<name>A0A2X3IGN9_9ENTR</name>
<reference evidence="1 2" key="1">
    <citation type="submission" date="2018-06" db="EMBL/GenBank/DDBJ databases">
        <authorList>
            <consortium name="Pathogen Informatics"/>
            <person name="Doyle S."/>
        </authorList>
    </citation>
    <scope>NUCLEOTIDE SEQUENCE [LARGE SCALE GENOMIC DNA]</scope>
    <source>
        <strain evidence="1 2">NCTC12120</strain>
    </source>
</reference>
<dbReference type="AlphaFoldDB" id="A0A2X3IGN9"/>
<accession>A0A2X3IGN9</accession>
<dbReference type="Proteomes" id="UP000251197">
    <property type="component" value="Unassembled WGS sequence"/>
</dbReference>
<dbReference type="EC" id="6.3.5.2" evidence="1"/>
<organism evidence="1 2">
    <name type="scientific">Cedecea neteri</name>
    <dbReference type="NCBI Taxonomy" id="158822"/>
    <lineage>
        <taxon>Bacteria</taxon>
        <taxon>Pseudomonadati</taxon>
        <taxon>Pseudomonadota</taxon>
        <taxon>Gammaproteobacteria</taxon>
        <taxon>Enterobacterales</taxon>
        <taxon>Enterobacteriaceae</taxon>
        <taxon>Cedecea</taxon>
    </lineage>
</organism>
<dbReference type="EMBL" id="UAVU01000008">
    <property type="protein sequence ID" value="SQC91618.1"/>
    <property type="molecule type" value="Genomic_DNA"/>
</dbReference>
<dbReference type="GO" id="GO:0003922">
    <property type="term" value="F:GMP synthase (glutamine-hydrolyzing) activity"/>
    <property type="evidence" value="ECO:0007669"/>
    <property type="project" value="UniProtKB-EC"/>
</dbReference>
<protein>
    <submittedName>
        <fullName evidence="1">GMP synthase [glutamine-hydrolyzing]</fullName>
        <ecNumber evidence="1">6.3.5.2</ecNumber>
    </submittedName>
</protein>
<gene>
    <name evidence="1" type="primary">guaA_3</name>
    <name evidence="1" type="ORF">NCTC12120_04790</name>
</gene>
<sequence>MFGDHFGLNIVHVEGENRFLTALAGENDPEAKRKIIGPRVRGSVRRRSAEAGRR</sequence>
<evidence type="ECO:0000313" key="2">
    <source>
        <dbReference type="Proteomes" id="UP000251197"/>
    </source>
</evidence>